<gene>
    <name evidence="5" type="ORF">FBZ89_101280</name>
</gene>
<reference evidence="5 6" key="1">
    <citation type="submission" date="2019-06" db="EMBL/GenBank/DDBJ databases">
        <title>Genomic Encyclopedia of Type Strains, Phase IV (KMG-V): Genome sequencing to study the core and pangenomes of soil and plant-associated prokaryotes.</title>
        <authorList>
            <person name="Whitman W."/>
        </authorList>
    </citation>
    <scope>NUCLEOTIDE SEQUENCE [LARGE SCALE GENOMIC DNA]</scope>
    <source>
        <strain evidence="5 6">BR 11880</strain>
    </source>
</reference>
<dbReference type="SUPFAM" id="SSF46689">
    <property type="entry name" value="Homeodomain-like"/>
    <property type="match status" value="1"/>
</dbReference>
<dbReference type="Proteomes" id="UP000319859">
    <property type="component" value="Unassembled WGS sequence"/>
</dbReference>
<dbReference type="InterPro" id="IPR009057">
    <property type="entry name" value="Homeodomain-like_sf"/>
</dbReference>
<accession>A0A560FSP2</accession>
<dbReference type="PANTHER" id="PTHR30055:SF234">
    <property type="entry name" value="HTH-TYPE TRANSCRIPTIONAL REGULATOR BETI"/>
    <property type="match status" value="1"/>
</dbReference>
<dbReference type="Gene3D" id="1.10.357.10">
    <property type="entry name" value="Tetracycline Repressor, domain 2"/>
    <property type="match status" value="1"/>
</dbReference>
<evidence type="ECO:0000256" key="1">
    <source>
        <dbReference type="ARBA" id="ARBA00023015"/>
    </source>
</evidence>
<dbReference type="SUPFAM" id="SSF48498">
    <property type="entry name" value="Tetracyclin repressor-like, C-terminal domain"/>
    <property type="match status" value="1"/>
</dbReference>
<dbReference type="GO" id="GO:0003700">
    <property type="term" value="F:DNA-binding transcription factor activity"/>
    <property type="evidence" value="ECO:0007669"/>
    <property type="project" value="TreeGrafter"/>
</dbReference>
<dbReference type="GO" id="GO:0000976">
    <property type="term" value="F:transcription cis-regulatory region binding"/>
    <property type="evidence" value="ECO:0007669"/>
    <property type="project" value="TreeGrafter"/>
</dbReference>
<evidence type="ECO:0000256" key="2">
    <source>
        <dbReference type="ARBA" id="ARBA00023125"/>
    </source>
</evidence>
<dbReference type="InterPro" id="IPR025996">
    <property type="entry name" value="MT1864/Rv1816-like_C"/>
</dbReference>
<evidence type="ECO:0000313" key="6">
    <source>
        <dbReference type="Proteomes" id="UP000319859"/>
    </source>
</evidence>
<evidence type="ECO:0000259" key="4">
    <source>
        <dbReference type="Pfam" id="PF13305"/>
    </source>
</evidence>
<dbReference type="PANTHER" id="PTHR30055">
    <property type="entry name" value="HTH-TYPE TRANSCRIPTIONAL REGULATOR RUTR"/>
    <property type="match status" value="1"/>
</dbReference>
<keyword evidence="2" id="KW-0238">DNA-binding</keyword>
<sequence>MARRSDHSREELAALVLQAARKIVVEEGAEAVTMRKMGALIGYAPGSIYNAVGDLDAVLRQVNAMTLKQMADQLDAVVATHGPGTIENALAIAESYVDFVLKNPNLWTALLNRPPQPGEAVPDSYSRPRARLIEIVATAIAPLVTDIVARQRAVVALWAALQGVASLASGGNYEFLARDIDPKDIARSIVKRYLTGLD</sequence>
<dbReference type="RefSeq" id="WP_145748238.1">
    <property type="nucleotide sequence ID" value="NZ_VITN01000001.1"/>
</dbReference>
<comment type="caution">
    <text evidence="5">The sequence shown here is derived from an EMBL/GenBank/DDBJ whole genome shotgun (WGS) entry which is preliminary data.</text>
</comment>
<dbReference type="InterPro" id="IPR050109">
    <property type="entry name" value="HTH-type_TetR-like_transc_reg"/>
</dbReference>
<dbReference type="InterPro" id="IPR036271">
    <property type="entry name" value="Tet_transcr_reg_TetR-rel_C_sf"/>
</dbReference>
<organism evidence="5 6">
    <name type="scientific">Nitrospirillum amazonense</name>
    <dbReference type="NCBI Taxonomy" id="28077"/>
    <lineage>
        <taxon>Bacteria</taxon>
        <taxon>Pseudomonadati</taxon>
        <taxon>Pseudomonadota</taxon>
        <taxon>Alphaproteobacteria</taxon>
        <taxon>Rhodospirillales</taxon>
        <taxon>Azospirillaceae</taxon>
        <taxon>Nitrospirillum</taxon>
    </lineage>
</organism>
<dbReference type="Pfam" id="PF13305">
    <property type="entry name" value="TetR_C_33"/>
    <property type="match status" value="1"/>
</dbReference>
<dbReference type="AlphaFoldDB" id="A0A560FSP2"/>
<dbReference type="OrthoDB" id="7223515at2"/>
<keyword evidence="1" id="KW-0805">Transcription regulation</keyword>
<proteinExistence type="predicted"/>
<name>A0A560FSP2_9PROT</name>
<keyword evidence="3" id="KW-0804">Transcription</keyword>
<feature type="domain" description="HTH-type transcriptional regulator MT1864/Rv1816-like C-terminal" evidence="4">
    <location>
        <begin position="90"/>
        <end position="181"/>
    </location>
</feature>
<dbReference type="EMBL" id="VITN01000001">
    <property type="protein sequence ID" value="TWB24654.1"/>
    <property type="molecule type" value="Genomic_DNA"/>
</dbReference>
<protein>
    <submittedName>
        <fullName evidence="5">TetR family transcriptional regulator</fullName>
    </submittedName>
</protein>
<evidence type="ECO:0000313" key="5">
    <source>
        <dbReference type="EMBL" id="TWB24654.1"/>
    </source>
</evidence>
<evidence type="ECO:0000256" key="3">
    <source>
        <dbReference type="ARBA" id="ARBA00023163"/>
    </source>
</evidence>